<organism evidence="1 2">
    <name type="scientific">Nitrogeniibacter mangrovi</name>
    <dbReference type="NCBI Taxonomy" id="2016596"/>
    <lineage>
        <taxon>Bacteria</taxon>
        <taxon>Pseudomonadati</taxon>
        <taxon>Pseudomonadota</taxon>
        <taxon>Betaproteobacteria</taxon>
        <taxon>Rhodocyclales</taxon>
        <taxon>Zoogloeaceae</taxon>
        <taxon>Nitrogeniibacter</taxon>
    </lineage>
</organism>
<proteinExistence type="predicted"/>
<gene>
    <name evidence="1" type="ORF">G3580_06300</name>
</gene>
<protein>
    <submittedName>
        <fullName evidence="1">Uncharacterized protein</fullName>
    </submittedName>
</protein>
<accession>A0A6C1B4S7</accession>
<name>A0A6C1B4S7_9RHOO</name>
<dbReference type="EMBL" id="CP048836">
    <property type="protein sequence ID" value="QID17290.1"/>
    <property type="molecule type" value="Genomic_DNA"/>
</dbReference>
<dbReference type="AlphaFoldDB" id="A0A6C1B4S7"/>
<dbReference type="KEGG" id="azq:G3580_06300"/>
<evidence type="ECO:0000313" key="1">
    <source>
        <dbReference type="EMBL" id="QID17290.1"/>
    </source>
</evidence>
<sequence length="100" mass="11125">MSQIPVPCQQVLERAYSYLRRCGVSELECCRHAQWLAGRMADLLAAGAPTAAQLEALWHEVTRVAEASVMARERPTCLAPEPLRGSIGYARFGRRKRGAR</sequence>
<dbReference type="RefSeq" id="WP_173764454.1">
    <property type="nucleotide sequence ID" value="NZ_CP048836.1"/>
</dbReference>
<evidence type="ECO:0000313" key="2">
    <source>
        <dbReference type="Proteomes" id="UP000501991"/>
    </source>
</evidence>
<dbReference type="Proteomes" id="UP000501991">
    <property type="component" value="Chromosome"/>
</dbReference>
<reference evidence="1 2" key="1">
    <citation type="submission" date="2020-02" db="EMBL/GenBank/DDBJ databases">
        <title>Nitrogenibacter mangrovi gen. nov., sp. nov. isolated from mangrove sediment, a denitrifying betaproteobacterium.</title>
        <authorList>
            <person name="Liao H."/>
            <person name="Tian Y."/>
        </authorList>
    </citation>
    <scope>NUCLEOTIDE SEQUENCE [LARGE SCALE GENOMIC DNA]</scope>
    <source>
        <strain evidence="1 2">M9-3-2</strain>
    </source>
</reference>
<keyword evidence="2" id="KW-1185">Reference proteome</keyword>